<reference evidence="3" key="1">
    <citation type="submission" date="2019-12" db="EMBL/GenBank/DDBJ databases">
        <title>Genome sequencing and annotation of Brassica cretica.</title>
        <authorList>
            <person name="Studholme D.J."/>
            <person name="Sarris P."/>
        </authorList>
    </citation>
    <scope>NUCLEOTIDE SEQUENCE</scope>
    <source>
        <strain evidence="3">PFS-109/04</strain>
        <tissue evidence="3">Leaf</tissue>
    </source>
</reference>
<feature type="compositionally biased region" description="Polar residues" evidence="1">
    <location>
        <begin position="331"/>
        <end position="340"/>
    </location>
</feature>
<dbReference type="PANTHER" id="PTHR48449:SF1">
    <property type="entry name" value="DUF1985 DOMAIN-CONTAINING PROTEIN"/>
    <property type="match status" value="1"/>
</dbReference>
<dbReference type="PANTHER" id="PTHR48449">
    <property type="entry name" value="DUF1985 DOMAIN-CONTAINING PROTEIN"/>
    <property type="match status" value="1"/>
</dbReference>
<dbReference type="EMBL" id="QGKX02001521">
    <property type="protein sequence ID" value="KAF3513349.1"/>
    <property type="molecule type" value="Genomic_DNA"/>
</dbReference>
<feature type="region of interest" description="Disordered" evidence="1">
    <location>
        <begin position="324"/>
        <end position="352"/>
    </location>
</feature>
<organism evidence="3 4">
    <name type="scientific">Brassica cretica</name>
    <name type="common">Mustard</name>
    <dbReference type="NCBI Taxonomy" id="69181"/>
    <lineage>
        <taxon>Eukaryota</taxon>
        <taxon>Viridiplantae</taxon>
        <taxon>Streptophyta</taxon>
        <taxon>Embryophyta</taxon>
        <taxon>Tracheophyta</taxon>
        <taxon>Spermatophyta</taxon>
        <taxon>Magnoliopsida</taxon>
        <taxon>eudicotyledons</taxon>
        <taxon>Gunneridae</taxon>
        <taxon>Pentapetalae</taxon>
        <taxon>rosids</taxon>
        <taxon>malvids</taxon>
        <taxon>Brassicales</taxon>
        <taxon>Brassicaceae</taxon>
        <taxon>Brassiceae</taxon>
        <taxon>Brassica</taxon>
    </lineage>
</organism>
<gene>
    <name evidence="3" type="ORF">F2Q69_00005966</name>
</gene>
<dbReference type="InterPro" id="IPR015410">
    <property type="entry name" value="DUF1985"/>
</dbReference>
<feature type="region of interest" description="Disordered" evidence="1">
    <location>
        <begin position="1"/>
        <end position="23"/>
    </location>
</feature>
<dbReference type="Proteomes" id="UP000712600">
    <property type="component" value="Unassembled WGS sequence"/>
</dbReference>
<dbReference type="Pfam" id="PF09331">
    <property type="entry name" value="DUF1985"/>
    <property type="match status" value="1"/>
</dbReference>
<sequence length="507" mass="55481">MGIKQDGKQARQESPKLDENPNFEARGVAVHEAGACELTCGTRGGSTKHESCSLTSGRSGGALHESWSCNQTCGARGAVAHASGAMRSDTRAATNLKLIAPREGSVQLKVNQVKISSDGKQVNVTTERESERKCPGQSVPLMINWRCCSELVQFHGFRSVEVLKLDTPPRSPKNSPEAREGSTRVEFIPDQYQGRLFPSGDQSSPVKSSRPLGFGQVFSDQAAAYQHRTLALVTTLPALSSDSLQQRNIDFNLDCYGFPDERRRDFRSSPSKIHTHTLKTGPTSESQPIPSCLFRVSLVLDPSKQAFTIFLYLNEQSSSFVVSDSDEDKTASSMDSTTLTSPPVDSVDDDSSTQLPTRLFAPGFFPTALRLNIYSKANVIGAAASAQAGSADMEVLLGSQFGRLFHLPAAHCLNSTKLIGSLLCRQLITTRKYELWYTFATHPLYFSLDKFHSITGLNCGAFNVEDSDSEETAGSIMWQKRFDTKVGDITVAKVLEMLRNPFLASWK</sequence>
<protein>
    <recommendedName>
        <fullName evidence="2">DUF1985 domain-containing protein</fullName>
    </recommendedName>
</protein>
<feature type="region of interest" description="Disordered" evidence="1">
    <location>
        <begin position="165"/>
        <end position="185"/>
    </location>
</feature>
<evidence type="ECO:0000256" key="1">
    <source>
        <dbReference type="SAM" id="MobiDB-lite"/>
    </source>
</evidence>
<name>A0A8S9PCZ4_BRACR</name>
<proteinExistence type="predicted"/>
<evidence type="ECO:0000313" key="3">
    <source>
        <dbReference type="EMBL" id="KAF3513349.1"/>
    </source>
</evidence>
<accession>A0A8S9PCZ4</accession>
<feature type="compositionally biased region" description="Basic and acidic residues" evidence="1">
    <location>
        <begin position="1"/>
        <end position="19"/>
    </location>
</feature>
<evidence type="ECO:0000259" key="2">
    <source>
        <dbReference type="Pfam" id="PF09331"/>
    </source>
</evidence>
<dbReference type="AlphaFoldDB" id="A0A8S9PCZ4"/>
<comment type="caution">
    <text evidence="3">The sequence shown here is derived from an EMBL/GenBank/DDBJ whole genome shotgun (WGS) entry which is preliminary data.</text>
</comment>
<feature type="domain" description="DUF1985" evidence="2">
    <location>
        <begin position="423"/>
        <end position="501"/>
    </location>
</feature>
<evidence type="ECO:0000313" key="4">
    <source>
        <dbReference type="Proteomes" id="UP000712600"/>
    </source>
</evidence>